<reference evidence="2 3" key="1">
    <citation type="submission" date="2023-04" db="EMBL/GenBank/DDBJ databases">
        <title>Colletotrichum tabacum stain YC1 causing leaf anthracnose on Nicotiana tabacum(L.) cv.</title>
        <authorList>
            <person name="Ji Z."/>
            <person name="Wang M."/>
            <person name="Zhang J."/>
            <person name="Wang N."/>
            <person name="Zhou Z."/>
        </authorList>
    </citation>
    <scope>NUCLEOTIDE SEQUENCE [LARGE SCALE GENOMIC DNA]</scope>
    <source>
        <strain evidence="2 3">YC1</strain>
    </source>
</reference>
<dbReference type="Proteomes" id="UP001327957">
    <property type="component" value="Unassembled WGS sequence"/>
</dbReference>
<evidence type="ECO:0000313" key="3">
    <source>
        <dbReference type="Proteomes" id="UP001327957"/>
    </source>
</evidence>
<keyword evidence="1" id="KW-0732">Signal</keyword>
<comment type="caution">
    <text evidence="2">The sequence shown here is derived from an EMBL/GenBank/DDBJ whole genome shotgun (WGS) entry which is preliminary data.</text>
</comment>
<evidence type="ECO:0000256" key="1">
    <source>
        <dbReference type="SAM" id="SignalP"/>
    </source>
</evidence>
<name>A0AAV9TKG0_9PEZI</name>
<protein>
    <submittedName>
        <fullName evidence="2">Uncharacterized protein</fullName>
    </submittedName>
</protein>
<accession>A0AAV9TKG0</accession>
<sequence>MRVAAVALLLAAGILPVSAECGTFGMNFGACLNWCYDTNPGAERYIVEGIGFRGESNGANFTS</sequence>
<feature type="signal peptide" evidence="1">
    <location>
        <begin position="1"/>
        <end position="19"/>
    </location>
</feature>
<organism evidence="2 3">
    <name type="scientific">Colletotrichum tabaci</name>
    <dbReference type="NCBI Taxonomy" id="1209068"/>
    <lineage>
        <taxon>Eukaryota</taxon>
        <taxon>Fungi</taxon>
        <taxon>Dikarya</taxon>
        <taxon>Ascomycota</taxon>
        <taxon>Pezizomycotina</taxon>
        <taxon>Sordariomycetes</taxon>
        <taxon>Hypocreomycetidae</taxon>
        <taxon>Glomerellales</taxon>
        <taxon>Glomerellaceae</taxon>
        <taxon>Colletotrichum</taxon>
        <taxon>Colletotrichum destructivum species complex</taxon>
    </lineage>
</organism>
<dbReference type="EMBL" id="JASAOK010000015">
    <property type="protein sequence ID" value="KAK6223559.1"/>
    <property type="molecule type" value="Genomic_DNA"/>
</dbReference>
<dbReference type="AlphaFoldDB" id="A0AAV9TKG0"/>
<evidence type="ECO:0000313" key="2">
    <source>
        <dbReference type="EMBL" id="KAK6223559.1"/>
    </source>
</evidence>
<gene>
    <name evidence="2" type="ORF">QIS74_03503</name>
</gene>
<feature type="chain" id="PRO_5043395883" evidence="1">
    <location>
        <begin position="20"/>
        <end position="63"/>
    </location>
</feature>
<proteinExistence type="predicted"/>
<keyword evidence="3" id="KW-1185">Reference proteome</keyword>